<keyword evidence="2" id="KW-1185">Reference proteome</keyword>
<evidence type="ECO:0000313" key="1">
    <source>
        <dbReference type="EMBL" id="WVY99689.1"/>
    </source>
</evidence>
<proteinExistence type="predicted"/>
<name>A0AAQ3MZL0_VIGMU</name>
<dbReference type="EMBL" id="CP144693">
    <property type="protein sequence ID" value="WVY99689.1"/>
    <property type="molecule type" value="Genomic_DNA"/>
</dbReference>
<dbReference type="AlphaFoldDB" id="A0AAQ3MZL0"/>
<reference evidence="1 2" key="1">
    <citation type="journal article" date="2023" name="Life. Sci Alliance">
        <title>Evolutionary insights into 3D genome organization and epigenetic landscape of Vigna mungo.</title>
        <authorList>
            <person name="Junaid A."/>
            <person name="Singh B."/>
            <person name="Bhatia S."/>
        </authorList>
    </citation>
    <scope>NUCLEOTIDE SEQUENCE [LARGE SCALE GENOMIC DNA]</scope>
    <source>
        <strain evidence="1">Urdbean</strain>
    </source>
</reference>
<organism evidence="1 2">
    <name type="scientific">Vigna mungo</name>
    <name type="common">Black gram</name>
    <name type="synonym">Phaseolus mungo</name>
    <dbReference type="NCBI Taxonomy" id="3915"/>
    <lineage>
        <taxon>Eukaryota</taxon>
        <taxon>Viridiplantae</taxon>
        <taxon>Streptophyta</taxon>
        <taxon>Embryophyta</taxon>
        <taxon>Tracheophyta</taxon>
        <taxon>Spermatophyta</taxon>
        <taxon>Magnoliopsida</taxon>
        <taxon>eudicotyledons</taxon>
        <taxon>Gunneridae</taxon>
        <taxon>Pentapetalae</taxon>
        <taxon>rosids</taxon>
        <taxon>fabids</taxon>
        <taxon>Fabales</taxon>
        <taxon>Fabaceae</taxon>
        <taxon>Papilionoideae</taxon>
        <taxon>50 kb inversion clade</taxon>
        <taxon>NPAAA clade</taxon>
        <taxon>indigoferoid/millettioid clade</taxon>
        <taxon>Phaseoleae</taxon>
        <taxon>Vigna</taxon>
    </lineage>
</organism>
<protein>
    <submittedName>
        <fullName evidence="1">Uncharacterized protein</fullName>
    </submittedName>
</protein>
<gene>
    <name evidence="1" type="ORF">V8G54_025759</name>
</gene>
<accession>A0AAQ3MZL0</accession>
<sequence>MFLFLLSADPDPPPTLCLDALSFPLSPFTLFTIFFCSLAPTPPPLLLLLLPPPPPPAPPPFTASTEVFRFIRFKKSAAALLFLSAPPSALLFSGLRLSDGLLPEDPALGVELEESFLLLRFLLLLLRLLTPVTGFSLALGGSSSSVSEEGFVGGFESEGALSFLSLKMGWSFFWPKVVEEGFANIELRLRQTNMGPEALFLDKRESGLASGMFGGSESLFRGIGSDCVWAWFFISVVTRRCSCRAACDSGESWGKMTVALVKRRRRSRKNALVHEKY</sequence>
<dbReference type="Proteomes" id="UP001374535">
    <property type="component" value="Chromosome 8"/>
</dbReference>
<evidence type="ECO:0000313" key="2">
    <source>
        <dbReference type="Proteomes" id="UP001374535"/>
    </source>
</evidence>